<dbReference type="SUPFAM" id="SSF52540">
    <property type="entry name" value="P-loop containing nucleoside triphosphate hydrolases"/>
    <property type="match status" value="1"/>
</dbReference>
<evidence type="ECO:0000313" key="10">
    <source>
        <dbReference type="EMBL" id="MBE8716885.1"/>
    </source>
</evidence>
<organism evidence="10 11">
    <name type="scientific">Cellvibrio polysaccharolyticus</name>
    <dbReference type="NCBI Taxonomy" id="2082724"/>
    <lineage>
        <taxon>Bacteria</taxon>
        <taxon>Pseudomonadati</taxon>
        <taxon>Pseudomonadota</taxon>
        <taxon>Gammaproteobacteria</taxon>
        <taxon>Cellvibrionales</taxon>
        <taxon>Cellvibrionaceae</taxon>
        <taxon>Cellvibrio</taxon>
    </lineage>
</organism>
<name>A0A928V468_9GAMM</name>
<gene>
    <name evidence="10" type="ORF">C4F51_06740</name>
</gene>
<dbReference type="Pfam" id="PF13671">
    <property type="entry name" value="AAA_33"/>
    <property type="match status" value="1"/>
</dbReference>
<dbReference type="InterPro" id="IPR027417">
    <property type="entry name" value="P-loop_NTPase"/>
</dbReference>
<evidence type="ECO:0000256" key="8">
    <source>
        <dbReference type="ARBA" id="ARBA00048090"/>
    </source>
</evidence>
<evidence type="ECO:0000256" key="2">
    <source>
        <dbReference type="ARBA" id="ARBA00008420"/>
    </source>
</evidence>
<dbReference type="RefSeq" id="WP_193908308.1">
    <property type="nucleotide sequence ID" value="NZ_PRDL01000001.1"/>
</dbReference>
<comment type="similarity">
    <text evidence="2 9">Belongs to the gluconokinase GntK/GntV family.</text>
</comment>
<evidence type="ECO:0000256" key="3">
    <source>
        <dbReference type="ARBA" id="ARBA00012054"/>
    </source>
</evidence>
<keyword evidence="5 9" id="KW-0547">Nucleotide-binding</keyword>
<evidence type="ECO:0000256" key="7">
    <source>
        <dbReference type="ARBA" id="ARBA00022840"/>
    </source>
</evidence>
<dbReference type="PANTHER" id="PTHR43442:SF3">
    <property type="entry name" value="GLUCONOKINASE-RELATED"/>
    <property type="match status" value="1"/>
</dbReference>
<dbReference type="EMBL" id="PRDL01000001">
    <property type="protein sequence ID" value="MBE8716885.1"/>
    <property type="molecule type" value="Genomic_DNA"/>
</dbReference>
<dbReference type="PANTHER" id="PTHR43442">
    <property type="entry name" value="GLUCONOKINASE-RELATED"/>
    <property type="match status" value="1"/>
</dbReference>
<dbReference type="GO" id="GO:0005524">
    <property type="term" value="F:ATP binding"/>
    <property type="evidence" value="ECO:0007669"/>
    <property type="project" value="UniProtKB-KW"/>
</dbReference>
<reference evidence="10" key="1">
    <citation type="submission" date="2018-07" db="EMBL/GenBank/DDBJ databases">
        <title>Genome assembly of strain Ka43.</title>
        <authorList>
            <person name="Kukolya J."/>
            <person name="Nagy I."/>
            <person name="Horvath B."/>
            <person name="Toth A."/>
        </authorList>
    </citation>
    <scope>NUCLEOTIDE SEQUENCE</scope>
    <source>
        <strain evidence="10">KB43</strain>
    </source>
</reference>
<dbReference type="Gene3D" id="3.40.50.300">
    <property type="entry name" value="P-loop containing nucleotide triphosphate hydrolases"/>
    <property type="match status" value="1"/>
</dbReference>
<evidence type="ECO:0000256" key="1">
    <source>
        <dbReference type="ARBA" id="ARBA00004761"/>
    </source>
</evidence>
<dbReference type="InterPro" id="IPR006001">
    <property type="entry name" value="Therm_gnt_kin"/>
</dbReference>
<comment type="caution">
    <text evidence="10">The sequence shown here is derived from an EMBL/GenBank/DDBJ whole genome shotgun (WGS) entry which is preliminary data.</text>
</comment>
<dbReference type="Proteomes" id="UP000652567">
    <property type="component" value="Unassembled WGS sequence"/>
</dbReference>
<evidence type="ECO:0000313" key="11">
    <source>
        <dbReference type="Proteomes" id="UP000652567"/>
    </source>
</evidence>
<dbReference type="EC" id="2.7.1.12" evidence="3 9"/>
<keyword evidence="4 9" id="KW-0808">Transferase</keyword>
<evidence type="ECO:0000256" key="4">
    <source>
        <dbReference type="ARBA" id="ARBA00022679"/>
    </source>
</evidence>
<keyword evidence="6 9" id="KW-0418">Kinase</keyword>
<keyword evidence="7 9" id="KW-0067">ATP-binding</keyword>
<dbReference type="NCBIfam" id="TIGR01313">
    <property type="entry name" value="therm_gnt_kin"/>
    <property type="match status" value="1"/>
</dbReference>
<dbReference type="GO" id="GO:0046316">
    <property type="term" value="F:gluconokinase activity"/>
    <property type="evidence" value="ECO:0007669"/>
    <property type="project" value="UniProtKB-EC"/>
</dbReference>
<accession>A0A928V468</accession>
<comment type="pathway">
    <text evidence="1">Carbohydrate acid metabolism.</text>
</comment>
<comment type="catalytic activity">
    <reaction evidence="8 9">
        <text>D-gluconate + ATP = 6-phospho-D-gluconate + ADP + H(+)</text>
        <dbReference type="Rhea" id="RHEA:19433"/>
        <dbReference type="ChEBI" id="CHEBI:15378"/>
        <dbReference type="ChEBI" id="CHEBI:18391"/>
        <dbReference type="ChEBI" id="CHEBI:30616"/>
        <dbReference type="ChEBI" id="CHEBI:58759"/>
        <dbReference type="ChEBI" id="CHEBI:456216"/>
        <dbReference type="EC" id="2.7.1.12"/>
    </reaction>
</comment>
<dbReference type="GO" id="GO:0005737">
    <property type="term" value="C:cytoplasm"/>
    <property type="evidence" value="ECO:0007669"/>
    <property type="project" value="TreeGrafter"/>
</dbReference>
<evidence type="ECO:0000256" key="5">
    <source>
        <dbReference type="ARBA" id="ARBA00022741"/>
    </source>
</evidence>
<evidence type="ECO:0000256" key="9">
    <source>
        <dbReference type="RuleBase" id="RU363066"/>
    </source>
</evidence>
<dbReference type="GO" id="GO:0005975">
    <property type="term" value="P:carbohydrate metabolic process"/>
    <property type="evidence" value="ECO:0007669"/>
    <property type="project" value="InterPro"/>
</dbReference>
<dbReference type="AlphaFoldDB" id="A0A928V468"/>
<evidence type="ECO:0000256" key="6">
    <source>
        <dbReference type="ARBA" id="ARBA00022777"/>
    </source>
</evidence>
<protein>
    <recommendedName>
        <fullName evidence="3 9">Gluconokinase</fullName>
        <ecNumber evidence="3 9">2.7.1.12</ecNumber>
    </recommendedName>
</protein>
<keyword evidence="11" id="KW-1185">Reference proteome</keyword>
<dbReference type="CDD" id="cd02021">
    <property type="entry name" value="GntK"/>
    <property type="match status" value="1"/>
</dbReference>
<sequence>MTSVSNPQSTTPLLIVMGVSGSGKTTIAELLADHYGFQFFDADHFHSDAARAHMNSGKPLTDDMRAPWVEALKLHLRAQGDAGSACVLAFSGLKRRHRDALREAGLQTLFVFLHGEKTVIYQRLVNRTNHFMDPNLLDSQFDSLEFPRDETDMLHIDIDAPREQLLSDITRQIDAIWQAAK</sequence>
<proteinExistence type="inferred from homology"/>